<gene>
    <name evidence="2" type="ORF">CKM354_001048200</name>
</gene>
<protein>
    <submittedName>
        <fullName evidence="2">Uncharacterized protein</fullName>
    </submittedName>
</protein>
<evidence type="ECO:0000313" key="2">
    <source>
        <dbReference type="EMBL" id="GIZ47389.1"/>
    </source>
</evidence>
<proteinExistence type="predicted"/>
<feature type="region of interest" description="Disordered" evidence="1">
    <location>
        <begin position="101"/>
        <end position="151"/>
    </location>
</feature>
<dbReference type="GeneID" id="68296057"/>
<evidence type="ECO:0000256" key="1">
    <source>
        <dbReference type="SAM" id="MobiDB-lite"/>
    </source>
</evidence>
<feature type="compositionally biased region" description="Basic and acidic residues" evidence="1">
    <location>
        <begin position="104"/>
        <end position="131"/>
    </location>
</feature>
<dbReference type="RefSeq" id="XP_044661876.1">
    <property type="nucleotide sequence ID" value="XM_044805941.1"/>
</dbReference>
<name>A0A9P3CR29_9PEZI</name>
<dbReference type="EMBL" id="BOLY01000007">
    <property type="protein sequence ID" value="GIZ47389.1"/>
    <property type="molecule type" value="Genomic_DNA"/>
</dbReference>
<accession>A0A9P3CR29</accession>
<organism evidence="2 3">
    <name type="scientific">Cercospora kikuchii</name>
    <dbReference type="NCBI Taxonomy" id="84275"/>
    <lineage>
        <taxon>Eukaryota</taxon>
        <taxon>Fungi</taxon>
        <taxon>Dikarya</taxon>
        <taxon>Ascomycota</taxon>
        <taxon>Pezizomycotina</taxon>
        <taxon>Dothideomycetes</taxon>
        <taxon>Dothideomycetidae</taxon>
        <taxon>Mycosphaerellales</taxon>
        <taxon>Mycosphaerellaceae</taxon>
        <taxon>Cercospora</taxon>
    </lineage>
</organism>
<feature type="compositionally biased region" description="Basic and acidic residues" evidence="1">
    <location>
        <begin position="141"/>
        <end position="151"/>
    </location>
</feature>
<dbReference type="OrthoDB" id="10591703at2759"/>
<keyword evidence="3" id="KW-1185">Reference proteome</keyword>
<dbReference type="AlphaFoldDB" id="A0A9P3CR29"/>
<evidence type="ECO:0000313" key="3">
    <source>
        <dbReference type="Proteomes" id="UP000825890"/>
    </source>
</evidence>
<comment type="caution">
    <text evidence="2">The sequence shown here is derived from an EMBL/GenBank/DDBJ whole genome shotgun (WGS) entry which is preliminary data.</text>
</comment>
<reference evidence="2 3" key="1">
    <citation type="submission" date="2021-01" db="EMBL/GenBank/DDBJ databases">
        <title>Cercospora kikuchii MAFF 305040 whole genome shotgun sequence.</title>
        <authorList>
            <person name="Kashiwa T."/>
            <person name="Suzuki T."/>
        </authorList>
    </citation>
    <scope>NUCLEOTIDE SEQUENCE [LARGE SCALE GENOMIC DNA]</scope>
    <source>
        <strain evidence="2 3">MAFF 305040</strain>
    </source>
</reference>
<dbReference type="Proteomes" id="UP000825890">
    <property type="component" value="Unassembled WGS sequence"/>
</dbReference>
<sequence>MANEALLQVQRQREQTLQRASAEFDKAEKEARQEWFSAVKNFGEKQPFQSWLIQSLQAPRYIQSYNERGTAQGAYDQVQLQIQGQGYQNTMNERQRAEGLAVIDRQREDQKFLDDPSKRDSGEKEIEKHQENMGQDLDFVSWHDKSEAVQS</sequence>